<comment type="similarity">
    <text evidence="5">Belongs to the TatC family.</text>
</comment>
<name>A0ABN6ZMV3_9CREN</name>
<evidence type="ECO:0000313" key="7">
    <source>
        <dbReference type="Proteomes" id="UP001341135"/>
    </source>
</evidence>
<dbReference type="GeneID" id="89289188"/>
<feature type="transmembrane region" description="Helical" evidence="5">
    <location>
        <begin position="94"/>
        <end position="113"/>
    </location>
</feature>
<keyword evidence="7" id="KW-1185">Reference proteome</keyword>
<evidence type="ECO:0000256" key="1">
    <source>
        <dbReference type="ARBA" id="ARBA00004141"/>
    </source>
</evidence>
<comment type="function">
    <text evidence="5">Part of the twin-arginine translocation (Tat) system that transports large folded proteins containing a characteristic twin-arginine motif in their signal peptide across membranes.</text>
</comment>
<feature type="transmembrane region" description="Helical" evidence="5">
    <location>
        <begin position="178"/>
        <end position="211"/>
    </location>
</feature>
<dbReference type="PRINTS" id="PR01840">
    <property type="entry name" value="TATCFAMILY"/>
</dbReference>
<dbReference type="Pfam" id="PF00902">
    <property type="entry name" value="TatC"/>
    <property type="match status" value="1"/>
</dbReference>
<dbReference type="Proteomes" id="UP001341135">
    <property type="component" value="Chromosome"/>
</dbReference>
<feature type="transmembrane region" description="Helical" evidence="5">
    <location>
        <begin position="134"/>
        <end position="158"/>
    </location>
</feature>
<keyword evidence="5" id="KW-0811">Translocation</keyword>
<keyword evidence="5" id="KW-1003">Cell membrane</keyword>
<evidence type="ECO:0000256" key="3">
    <source>
        <dbReference type="ARBA" id="ARBA00022989"/>
    </source>
</evidence>
<comment type="subcellular location">
    <subcellularLocation>
        <location evidence="5">Cell membrane</location>
        <topology evidence="5">Multi-pass membrane protein</topology>
    </subcellularLocation>
    <subcellularLocation>
        <location evidence="1">Membrane</location>
        <topology evidence="1">Multi-pass membrane protein</topology>
    </subcellularLocation>
</comment>
<keyword evidence="3 5" id="KW-1133">Transmembrane helix</keyword>
<dbReference type="HAMAP" id="MF_00902">
    <property type="entry name" value="TatC"/>
    <property type="match status" value="1"/>
</dbReference>
<gene>
    <name evidence="5" type="primary">tatC</name>
    <name evidence="6" type="ORF">PABY_11690</name>
</gene>
<keyword evidence="4 5" id="KW-0472">Membrane</keyword>
<reference evidence="6 7" key="1">
    <citation type="submission" date="2023-09" db="EMBL/GenBank/DDBJ databases">
        <title>Pyrofollis japonicus gen. nov. sp. nov., a novel member of the family Pyrodictiaceae isolated from the Iheya North hydrothermal field.</title>
        <authorList>
            <person name="Miyazaki U."/>
            <person name="Sanari M."/>
            <person name="Tame A."/>
            <person name="Kitajima M."/>
            <person name="Okamoto A."/>
            <person name="Sawayama S."/>
            <person name="Miyazaki J."/>
            <person name="Takai K."/>
            <person name="Nakagawa S."/>
        </authorList>
    </citation>
    <scope>NUCLEOTIDE SEQUENCE [LARGE SCALE GENOMIC DNA]</scope>
    <source>
        <strain evidence="6 7">AV2</strain>
    </source>
</reference>
<feature type="transmembrane region" description="Helical" evidence="5">
    <location>
        <begin position="28"/>
        <end position="52"/>
    </location>
</feature>
<comment type="subunit">
    <text evidence="5">Forms a complex with TatA.</text>
</comment>
<protein>
    <recommendedName>
        <fullName evidence="5">Sec-independent protein translocase protein TatC</fullName>
    </recommendedName>
</protein>
<accession>A0ABN6ZMV3</accession>
<dbReference type="PANTHER" id="PTHR30371:SF0">
    <property type="entry name" value="SEC-INDEPENDENT PROTEIN TRANSLOCASE PROTEIN TATC, CHLOROPLASTIC-RELATED"/>
    <property type="match status" value="1"/>
</dbReference>
<dbReference type="EMBL" id="AP028907">
    <property type="protein sequence ID" value="BES81602.1"/>
    <property type="molecule type" value="Genomic_DNA"/>
</dbReference>
<evidence type="ECO:0000256" key="5">
    <source>
        <dbReference type="HAMAP-Rule" id="MF_00902"/>
    </source>
</evidence>
<keyword evidence="2 5" id="KW-0812">Transmembrane</keyword>
<feature type="transmembrane region" description="Helical" evidence="5">
    <location>
        <begin position="223"/>
        <end position="239"/>
    </location>
</feature>
<dbReference type="InterPro" id="IPR002033">
    <property type="entry name" value="TatC"/>
</dbReference>
<evidence type="ECO:0000256" key="4">
    <source>
        <dbReference type="ARBA" id="ARBA00023136"/>
    </source>
</evidence>
<evidence type="ECO:0000313" key="6">
    <source>
        <dbReference type="EMBL" id="BES81602.1"/>
    </source>
</evidence>
<comment type="caution">
    <text evidence="5">Lacks conserved residue(s) required for the propagation of feature annotation.</text>
</comment>
<sequence length="286" mass="31419">MAAATPPSDKEASLWEHIEELIIRLRRIVIAFIMAAVILSLIPAGSGGMLYVPLITKLPALIFAHTVPKQIKALDGHVYNITILPSTEFESIQIMMQAVLLLGAIGSAPIAAREIWAYIEPALYPHEKAFAKKFIVLFVLSFLFGVFFAIYIAAPLIVTMMLKLYPPLVPADYGFIMAVRISSIVGFVLKLALAFGLLFELPVMLYMLLAYGIVDPEMFGKDAMKYIFLGSMILGAIISPDPSGLGMLLIGFSLYLPMHIAITLGKKRGLERRALREAEAVARYSS</sequence>
<dbReference type="RefSeq" id="WP_338252823.1">
    <property type="nucleotide sequence ID" value="NZ_AP028907.1"/>
</dbReference>
<evidence type="ECO:0000256" key="2">
    <source>
        <dbReference type="ARBA" id="ARBA00022692"/>
    </source>
</evidence>
<keyword evidence="5" id="KW-0653">Protein transport</keyword>
<dbReference type="PANTHER" id="PTHR30371">
    <property type="entry name" value="SEC-INDEPENDENT PROTEIN TRANSLOCASE PROTEIN TATC"/>
    <property type="match status" value="1"/>
</dbReference>
<keyword evidence="5" id="KW-0813">Transport</keyword>
<proteinExistence type="inferred from homology"/>
<organism evidence="6 7">
    <name type="scientific">Pyrodictium abyssi</name>
    <dbReference type="NCBI Taxonomy" id="54256"/>
    <lineage>
        <taxon>Archaea</taxon>
        <taxon>Thermoproteota</taxon>
        <taxon>Thermoprotei</taxon>
        <taxon>Desulfurococcales</taxon>
        <taxon>Pyrodictiaceae</taxon>
        <taxon>Pyrodictium</taxon>
    </lineage>
</organism>